<evidence type="ECO:0000313" key="4">
    <source>
        <dbReference type="Proteomes" id="UP000799767"/>
    </source>
</evidence>
<proteinExistence type="predicted"/>
<dbReference type="OrthoDB" id="265717at2759"/>
<protein>
    <recommendedName>
        <fullName evidence="2">SET domain-containing protein</fullName>
    </recommendedName>
</protein>
<gene>
    <name evidence="3" type="ORF">BDY17DRAFT_322910</name>
</gene>
<dbReference type="GeneID" id="54477910"/>
<evidence type="ECO:0000259" key="2">
    <source>
        <dbReference type="PROSITE" id="PS50280"/>
    </source>
</evidence>
<accession>A0A6A6PV67</accession>
<feature type="domain" description="SET" evidence="2">
    <location>
        <begin position="28"/>
        <end position="209"/>
    </location>
</feature>
<feature type="compositionally biased region" description="Polar residues" evidence="1">
    <location>
        <begin position="13"/>
        <end position="25"/>
    </location>
</feature>
<dbReference type="InterPro" id="IPR046341">
    <property type="entry name" value="SET_dom_sf"/>
</dbReference>
<name>A0A6A6PV67_9PEZI</name>
<dbReference type="PANTHER" id="PTHR47332:SF2">
    <property type="entry name" value="SET-6"/>
    <property type="match status" value="1"/>
</dbReference>
<sequence>MSDPVTEAGGGSTTAPDVEQSQPTPVQLPYASRRSPLHGMGVFATRNIKAGEIIMNKRPLLTLLCPEGELHPDSYDLLLRLIRKFHTLPLTHALWCIFTRQPTLHGISLLNFQRLLHSDLPQNEATLIRAIQRAGLGYYIPAAGNQNLIVDPHLALINHACVPNAELSFDHSIATEFATEEEALFDPATITIRATKSIPAGAEITISYIHLFHTKADRASLLAFSPPGCRCRECNLVPGAQEFSDMYYDSTEDKMGFVEDFRFRRHRMPRDRSALFDGVERDLSDREAARTFADAADALLATAQVAEIYTCALFFATDTMATLWVASAQDITDASDRGKLYAGAMRYKLKEVDVLVRCLGWEHEMTRATLDQLPDLAIGDEAEDLYRDFQDSFVAQ</sequence>
<dbReference type="RefSeq" id="XP_033590598.1">
    <property type="nucleotide sequence ID" value="XM_033736908.1"/>
</dbReference>
<keyword evidence="4" id="KW-1185">Reference proteome</keyword>
<dbReference type="Proteomes" id="UP000799767">
    <property type="component" value="Unassembled WGS sequence"/>
</dbReference>
<dbReference type="SMART" id="SM00317">
    <property type="entry name" value="SET"/>
    <property type="match status" value="1"/>
</dbReference>
<dbReference type="InterPro" id="IPR001214">
    <property type="entry name" value="SET_dom"/>
</dbReference>
<evidence type="ECO:0000313" key="3">
    <source>
        <dbReference type="EMBL" id="KAF2484028.1"/>
    </source>
</evidence>
<dbReference type="InterPro" id="IPR053185">
    <property type="entry name" value="SET_domain_protein"/>
</dbReference>
<dbReference type="SUPFAM" id="SSF82199">
    <property type="entry name" value="SET domain"/>
    <property type="match status" value="1"/>
</dbReference>
<dbReference type="PROSITE" id="PS50280">
    <property type="entry name" value="SET"/>
    <property type="match status" value="1"/>
</dbReference>
<dbReference type="PANTHER" id="PTHR47332">
    <property type="entry name" value="SET DOMAIN-CONTAINING PROTEIN 5"/>
    <property type="match status" value="1"/>
</dbReference>
<reference evidence="3" key="1">
    <citation type="journal article" date="2020" name="Stud. Mycol.">
        <title>101 Dothideomycetes genomes: a test case for predicting lifestyles and emergence of pathogens.</title>
        <authorList>
            <person name="Haridas S."/>
            <person name="Albert R."/>
            <person name="Binder M."/>
            <person name="Bloem J."/>
            <person name="Labutti K."/>
            <person name="Salamov A."/>
            <person name="Andreopoulos B."/>
            <person name="Baker S."/>
            <person name="Barry K."/>
            <person name="Bills G."/>
            <person name="Bluhm B."/>
            <person name="Cannon C."/>
            <person name="Castanera R."/>
            <person name="Culley D."/>
            <person name="Daum C."/>
            <person name="Ezra D."/>
            <person name="Gonzalez J."/>
            <person name="Henrissat B."/>
            <person name="Kuo A."/>
            <person name="Liang C."/>
            <person name="Lipzen A."/>
            <person name="Lutzoni F."/>
            <person name="Magnuson J."/>
            <person name="Mondo S."/>
            <person name="Nolan M."/>
            <person name="Ohm R."/>
            <person name="Pangilinan J."/>
            <person name="Park H.-J."/>
            <person name="Ramirez L."/>
            <person name="Alfaro M."/>
            <person name="Sun H."/>
            <person name="Tritt A."/>
            <person name="Yoshinaga Y."/>
            <person name="Zwiers L.-H."/>
            <person name="Turgeon B."/>
            <person name="Goodwin S."/>
            <person name="Spatafora J."/>
            <person name="Crous P."/>
            <person name="Grigoriev I."/>
        </authorList>
    </citation>
    <scope>NUCLEOTIDE SEQUENCE</scope>
    <source>
        <strain evidence="3">CBS 113389</strain>
    </source>
</reference>
<organism evidence="3 4">
    <name type="scientific">Neohortaea acidophila</name>
    <dbReference type="NCBI Taxonomy" id="245834"/>
    <lineage>
        <taxon>Eukaryota</taxon>
        <taxon>Fungi</taxon>
        <taxon>Dikarya</taxon>
        <taxon>Ascomycota</taxon>
        <taxon>Pezizomycotina</taxon>
        <taxon>Dothideomycetes</taxon>
        <taxon>Dothideomycetidae</taxon>
        <taxon>Mycosphaerellales</taxon>
        <taxon>Teratosphaeriaceae</taxon>
        <taxon>Neohortaea</taxon>
    </lineage>
</organism>
<dbReference type="AlphaFoldDB" id="A0A6A6PV67"/>
<dbReference type="Gene3D" id="2.170.270.10">
    <property type="entry name" value="SET domain"/>
    <property type="match status" value="1"/>
</dbReference>
<dbReference type="Pfam" id="PF00856">
    <property type="entry name" value="SET"/>
    <property type="match status" value="1"/>
</dbReference>
<dbReference type="EMBL" id="MU001634">
    <property type="protein sequence ID" value="KAF2484028.1"/>
    <property type="molecule type" value="Genomic_DNA"/>
</dbReference>
<feature type="region of interest" description="Disordered" evidence="1">
    <location>
        <begin position="1"/>
        <end position="33"/>
    </location>
</feature>
<evidence type="ECO:0000256" key="1">
    <source>
        <dbReference type="SAM" id="MobiDB-lite"/>
    </source>
</evidence>